<evidence type="ECO:0000259" key="1">
    <source>
        <dbReference type="Pfam" id="PF05699"/>
    </source>
</evidence>
<dbReference type="GO" id="GO:0016874">
    <property type="term" value="F:ligase activity"/>
    <property type="evidence" value="ECO:0007669"/>
    <property type="project" value="UniProtKB-KW"/>
</dbReference>
<keyword evidence="2" id="KW-0436">Ligase</keyword>
<dbReference type="InterPro" id="IPR012337">
    <property type="entry name" value="RNaseH-like_sf"/>
</dbReference>
<dbReference type="EMBL" id="JACTAM010000013">
    <property type="protein sequence ID" value="KAI2657481.1"/>
    <property type="molecule type" value="Genomic_DNA"/>
</dbReference>
<reference evidence="2 3" key="1">
    <citation type="submission" date="2022-01" db="EMBL/GenBank/DDBJ databases">
        <title>A high-quality chromosome-level genome assembly of rohu carp, Labeo rohita.</title>
        <authorList>
            <person name="Arick M.A. II"/>
            <person name="Hsu C.-Y."/>
            <person name="Magbanua Z."/>
            <person name="Pechanova O."/>
            <person name="Grover C."/>
            <person name="Miller E."/>
            <person name="Thrash A."/>
            <person name="Ezzel L."/>
            <person name="Alam S."/>
            <person name="Benzie J."/>
            <person name="Hamilton M."/>
            <person name="Karsi A."/>
            <person name="Lawrence M.L."/>
            <person name="Peterson D.G."/>
        </authorList>
    </citation>
    <scope>NUCLEOTIDE SEQUENCE [LARGE SCALE GENOMIC DNA]</scope>
    <source>
        <strain evidence="3">BAU-BD-2019</strain>
        <tissue evidence="2">Blood</tissue>
    </source>
</reference>
<dbReference type="Pfam" id="PF05699">
    <property type="entry name" value="Dimer_Tnp_hAT"/>
    <property type="match status" value="1"/>
</dbReference>
<evidence type="ECO:0000313" key="3">
    <source>
        <dbReference type="Proteomes" id="UP000830375"/>
    </source>
</evidence>
<evidence type="ECO:0000313" key="2">
    <source>
        <dbReference type="EMBL" id="KAI2657481.1"/>
    </source>
</evidence>
<dbReference type="Proteomes" id="UP000830375">
    <property type="component" value="Unassembled WGS sequence"/>
</dbReference>
<dbReference type="PANTHER" id="PTHR46481">
    <property type="entry name" value="ZINC FINGER BED DOMAIN-CONTAINING PROTEIN 4"/>
    <property type="match status" value="1"/>
</dbReference>
<dbReference type="PANTHER" id="PTHR46481:SF9">
    <property type="entry name" value="ZINC FINGER BED DOMAIN-CONTAINING PROTEIN 1-LIKE"/>
    <property type="match status" value="1"/>
</dbReference>
<gene>
    <name evidence="2" type="ORF">H4Q32_008820</name>
</gene>
<dbReference type="SUPFAM" id="SSF53098">
    <property type="entry name" value="Ribonuclease H-like"/>
    <property type="match status" value="1"/>
</dbReference>
<sequence>MEPYMSLTIHYIDCDFTIKSLCLQTSFFPQDHTGEAIALGLQEALALLEPARGETNSGSNVVKAASLNKWVRLQCFGHRLHLAIENAMRDPRIDCAVGICKKLVSSFSYSWRRKRQLAQAQKELKLPEHGLKTECPTRWGSRQAMIERVLEQQRAISQVLLSDRKSRHLIPTWQDTDTLEAINKSLQPLTKFTDALSSEKYVSVSFVKPVLHLFSSSILKVNDDGPELTNNIRTKILTYLEEKYKDPETQELLDMASALDPHFKLRFVSEDRVTPIQARLLSEMAASVSMVKKGPSDGGTADRAEDTLSTSKRKKTLGSFFKITERASPTQPPHQEQAVASELQSYLQCADLDSEENPLDWWREHQRVYPQLSKLAIKYLSIPATSAPSERVFSTGGNIVTCLRSSFKPENVDRLVFLAKNL</sequence>
<feature type="domain" description="HAT C-terminal dimerisation" evidence="1">
    <location>
        <begin position="342"/>
        <end position="422"/>
    </location>
</feature>
<comment type="caution">
    <text evidence="2">The sequence shown here is derived from an EMBL/GenBank/DDBJ whole genome shotgun (WGS) entry which is preliminary data.</text>
</comment>
<name>A0ABQ8M4H6_LABRO</name>
<organism evidence="2 3">
    <name type="scientific">Labeo rohita</name>
    <name type="common">Indian major carp</name>
    <name type="synonym">Cyprinus rohita</name>
    <dbReference type="NCBI Taxonomy" id="84645"/>
    <lineage>
        <taxon>Eukaryota</taxon>
        <taxon>Metazoa</taxon>
        <taxon>Chordata</taxon>
        <taxon>Craniata</taxon>
        <taxon>Vertebrata</taxon>
        <taxon>Euteleostomi</taxon>
        <taxon>Actinopterygii</taxon>
        <taxon>Neopterygii</taxon>
        <taxon>Teleostei</taxon>
        <taxon>Ostariophysi</taxon>
        <taxon>Cypriniformes</taxon>
        <taxon>Cyprinidae</taxon>
        <taxon>Labeoninae</taxon>
        <taxon>Labeonini</taxon>
        <taxon>Labeo</taxon>
    </lineage>
</organism>
<protein>
    <submittedName>
        <fullName evidence="2">E3 SUMO-protein ligase ZBED1</fullName>
    </submittedName>
</protein>
<dbReference type="InterPro" id="IPR052035">
    <property type="entry name" value="ZnF_BED_domain_contain"/>
</dbReference>
<dbReference type="InterPro" id="IPR008906">
    <property type="entry name" value="HATC_C_dom"/>
</dbReference>
<accession>A0ABQ8M4H6</accession>
<keyword evidence="3" id="KW-1185">Reference proteome</keyword>
<proteinExistence type="predicted"/>